<dbReference type="GO" id="GO:0005829">
    <property type="term" value="C:cytosol"/>
    <property type="evidence" value="ECO:0007669"/>
    <property type="project" value="TreeGrafter"/>
</dbReference>
<dbReference type="PANTHER" id="PTHR10677">
    <property type="entry name" value="UBIQUILIN"/>
    <property type="match status" value="1"/>
</dbReference>
<dbReference type="InterPro" id="IPR029071">
    <property type="entry name" value="Ubiquitin-like_domsf"/>
</dbReference>
<dbReference type="SMART" id="SM00165">
    <property type="entry name" value="UBA"/>
    <property type="match status" value="1"/>
</dbReference>
<evidence type="ECO:0000313" key="4">
    <source>
        <dbReference type="EMBL" id="RKP35091.1"/>
    </source>
</evidence>
<dbReference type="Proteomes" id="UP000268162">
    <property type="component" value="Unassembled WGS sequence"/>
</dbReference>
<dbReference type="InterPro" id="IPR009060">
    <property type="entry name" value="UBA-like_sf"/>
</dbReference>
<name>A0A4P9ZQT1_9FUNG</name>
<dbReference type="STRING" id="215637.A0A4P9ZQT1"/>
<dbReference type="GO" id="GO:0031593">
    <property type="term" value="F:polyubiquitin modification-dependent protein binding"/>
    <property type="evidence" value="ECO:0007669"/>
    <property type="project" value="TreeGrafter"/>
</dbReference>
<proteinExistence type="predicted"/>
<dbReference type="SMART" id="SM00213">
    <property type="entry name" value="UBQ"/>
    <property type="match status" value="1"/>
</dbReference>
<dbReference type="InterPro" id="IPR006636">
    <property type="entry name" value="STI1_HS-bd"/>
</dbReference>
<organism evidence="4 5">
    <name type="scientific">Dimargaris cristalligena</name>
    <dbReference type="NCBI Taxonomy" id="215637"/>
    <lineage>
        <taxon>Eukaryota</taxon>
        <taxon>Fungi</taxon>
        <taxon>Fungi incertae sedis</taxon>
        <taxon>Zoopagomycota</taxon>
        <taxon>Kickxellomycotina</taxon>
        <taxon>Dimargaritomycetes</taxon>
        <taxon>Dimargaritales</taxon>
        <taxon>Dimargaritaceae</taxon>
        <taxon>Dimargaris</taxon>
    </lineage>
</organism>
<dbReference type="Gene3D" id="3.10.20.90">
    <property type="entry name" value="Phosphatidylinositol 3-kinase Catalytic Subunit, Chain A, domain 1"/>
    <property type="match status" value="1"/>
</dbReference>
<dbReference type="PROSITE" id="PS50030">
    <property type="entry name" value="UBA"/>
    <property type="match status" value="1"/>
</dbReference>
<dbReference type="SUPFAM" id="SSF46934">
    <property type="entry name" value="UBA-like"/>
    <property type="match status" value="1"/>
</dbReference>
<dbReference type="PANTHER" id="PTHR10677:SF3">
    <property type="entry name" value="FI07626P-RELATED"/>
    <property type="match status" value="1"/>
</dbReference>
<dbReference type="Pfam" id="PF00627">
    <property type="entry name" value="UBA"/>
    <property type="match status" value="1"/>
</dbReference>
<dbReference type="GO" id="GO:0006511">
    <property type="term" value="P:ubiquitin-dependent protein catabolic process"/>
    <property type="evidence" value="ECO:0007669"/>
    <property type="project" value="TreeGrafter"/>
</dbReference>
<evidence type="ECO:0000259" key="2">
    <source>
        <dbReference type="PROSITE" id="PS50030"/>
    </source>
</evidence>
<dbReference type="InterPro" id="IPR015496">
    <property type="entry name" value="Ubiquilin"/>
</dbReference>
<dbReference type="FunFam" id="1.10.8.10:FF:000079">
    <property type="entry name" value="Ubiquitin family protein"/>
    <property type="match status" value="1"/>
</dbReference>
<dbReference type="CDD" id="cd16106">
    <property type="entry name" value="Ubl_Dsk2p_like"/>
    <property type="match status" value="1"/>
</dbReference>
<dbReference type="PROSITE" id="PS50053">
    <property type="entry name" value="UBIQUITIN_2"/>
    <property type="match status" value="1"/>
</dbReference>
<accession>A0A4P9ZQT1</accession>
<gene>
    <name evidence="4" type="ORF">BJ085DRAFT_16820</name>
</gene>
<dbReference type="InterPro" id="IPR015940">
    <property type="entry name" value="UBA"/>
</dbReference>
<feature type="compositionally biased region" description="Low complexity" evidence="1">
    <location>
        <begin position="76"/>
        <end position="92"/>
    </location>
</feature>
<sequence length="368" mass="37848">MPEITISIKSSNESAFPVTFDPETTTVEQLKAKVAESSDTPPDRQRLIYSGRVLKDHELMSSYKIADSHTIHLVKGSSRAAPPSASVSAGRGDSAASTAAPLGGGASAAQENPLEAYMRSMAMNPPPSMGGAGGGGLPPFGGGFGAGAGAGAGGLPPFMGAGGGAPSMEQMNAIMSDPHYRQMMEQVFSNPQIMESMLNSPQMAGMMTPAMRQMMSDPEFMRSIMDPGFMRGMMALQGLQGMGGGANPNPFGGAGAGGNLYNPWAGTSPNPASPNHRGNDPSAALANNPFLALLNPALAAGFNPGSGAAMGTSPNPAATQEPPEVRFQVQLQQLNEMGFYDASQNIRALLASGGDVNAALEYLFAQHP</sequence>
<dbReference type="Gene3D" id="1.10.8.10">
    <property type="entry name" value="DNA helicase RuvA subunit, C-terminal domain"/>
    <property type="match status" value="1"/>
</dbReference>
<dbReference type="SUPFAM" id="SSF54236">
    <property type="entry name" value="Ubiquitin-like"/>
    <property type="match status" value="1"/>
</dbReference>
<dbReference type="CDD" id="cd14399">
    <property type="entry name" value="UBA_PLICs"/>
    <property type="match status" value="1"/>
</dbReference>
<feature type="domain" description="Ubiquitin-like" evidence="3">
    <location>
        <begin position="4"/>
        <end position="74"/>
    </location>
</feature>
<keyword evidence="5" id="KW-1185">Reference proteome</keyword>
<evidence type="ECO:0000256" key="1">
    <source>
        <dbReference type="SAM" id="MobiDB-lite"/>
    </source>
</evidence>
<evidence type="ECO:0000259" key="3">
    <source>
        <dbReference type="PROSITE" id="PS50053"/>
    </source>
</evidence>
<dbReference type="InterPro" id="IPR000626">
    <property type="entry name" value="Ubiquitin-like_dom"/>
</dbReference>
<feature type="region of interest" description="Disordered" evidence="1">
    <location>
        <begin position="264"/>
        <end position="283"/>
    </location>
</feature>
<dbReference type="EMBL" id="ML002963">
    <property type="protein sequence ID" value="RKP35091.1"/>
    <property type="molecule type" value="Genomic_DNA"/>
</dbReference>
<protein>
    <submittedName>
        <fullName evidence="4">Uncharacterized protein</fullName>
    </submittedName>
</protein>
<dbReference type="Pfam" id="PF00240">
    <property type="entry name" value="ubiquitin"/>
    <property type="match status" value="1"/>
</dbReference>
<dbReference type="AlphaFoldDB" id="A0A4P9ZQT1"/>
<evidence type="ECO:0000313" key="5">
    <source>
        <dbReference type="Proteomes" id="UP000268162"/>
    </source>
</evidence>
<reference evidence="5" key="1">
    <citation type="journal article" date="2018" name="Nat. Microbiol.">
        <title>Leveraging single-cell genomics to expand the fungal tree of life.</title>
        <authorList>
            <person name="Ahrendt S.R."/>
            <person name="Quandt C.A."/>
            <person name="Ciobanu D."/>
            <person name="Clum A."/>
            <person name="Salamov A."/>
            <person name="Andreopoulos B."/>
            <person name="Cheng J.F."/>
            <person name="Woyke T."/>
            <person name="Pelin A."/>
            <person name="Henrissat B."/>
            <person name="Reynolds N.K."/>
            <person name="Benny G.L."/>
            <person name="Smith M.E."/>
            <person name="James T.Y."/>
            <person name="Grigoriev I.V."/>
        </authorList>
    </citation>
    <scope>NUCLEOTIDE SEQUENCE [LARGE SCALE GENOMIC DNA]</scope>
    <source>
        <strain evidence="5">RSA 468</strain>
    </source>
</reference>
<dbReference type="SMART" id="SM00727">
    <property type="entry name" value="STI1"/>
    <property type="match status" value="2"/>
</dbReference>
<feature type="region of interest" description="Disordered" evidence="1">
    <location>
        <begin position="76"/>
        <end position="108"/>
    </location>
</feature>
<feature type="domain" description="UBA" evidence="2">
    <location>
        <begin position="320"/>
        <end position="366"/>
    </location>
</feature>